<dbReference type="RefSeq" id="WP_190952700.1">
    <property type="nucleotide sequence ID" value="NZ_JACJTC010000044.1"/>
</dbReference>
<gene>
    <name evidence="1" type="ORF">H6G94_34230</name>
</gene>
<dbReference type="SUPFAM" id="SSF53474">
    <property type="entry name" value="alpha/beta-Hydrolases"/>
    <property type="match status" value="1"/>
</dbReference>
<dbReference type="Proteomes" id="UP000606396">
    <property type="component" value="Unassembled WGS sequence"/>
</dbReference>
<evidence type="ECO:0000313" key="1">
    <source>
        <dbReference type="EMBL" id="MBD2616245.1"/>
    </source>
</evidence>
<name>A0ABR8HK65_NOSPU</name>
<accession>A0ABR8HK65</accession>
<evidence type="ECO:0000313" key="2">
    <source>
        <dbReference type="Proteomes" id="UP000606396"/>
    </source>
</evidence>
<dbReference type="InterPro" id="IPR029058">
    <property type="entry name" value="AB_hydrolase_fold"/>
</dbReference>
<protein>
    <recommendedName>
        <fullName evidence="3">Alpha/beta hydrolase</fullName>
    </recommendedName>
</protein>
<proteinExistence type="predicted"/>
<organism evidence="1 2">
    <name type="scientific">Nostoc punctiforme FACHB-252</name>
    <dbReference type="NCBI Taxonomy" id="1357509"/>
    <lineage>
        <taxon>Bacteria</taxon>
        <taxon>Bacillati</taxon>
        <taxon>Cyanobacteriota</taxon>
        <taxon>Cyanophyceae</taxon>
        <taxon>Nostocales</taxon>
        <taxon>Nostocaceae</taxon>
        <taxon>Nostoc</taxon>
    </lineage>
</organism>
<reference evidence="1 2" key="1">
    <citation type="journal article" date="2020" name="ISME J.">
        <title>Comparative genomics reveals insights into cyanobacterial evolution and habitat adaptation.</title>
        <authorList>
            <person name="Chen M.Y."/>
            <person name="Teng W.K."/>
            <person name="Zhao L."/>
            <person name="Hu C.X."/>
            <person name="Zhou Y.K."/>
            <person name="Han B.P."/>
            <person name="Song L.R."/>
            <person name="Shu W.S."/>
        </authorList>
    </citation>
    <scope>NUCLEOTIDE SEQUENCE [LARGE SCALE GENOMIC DNA]</scope>
    <source>
        <strain evidence="1 2">FACHB-252</strain>
    </source>
</reference>
<dbReference type="EMBL" id="JACJTC010000044">
    <property type="protein sequence ID" value="MBD2616245.1"/>
    <property type="molecule type" value="Genomic_DNA"/>
</dbReference>
<evidence type="ECO:0008006" key="3">
    <source>
        <dbReference type="Google" id="ProtNLM"/>
    </source>
</evidence>
<sequence length="356" mass="41211">MPIIFVHGVSGRKYNNYVKTWEVIEGNLRKYVAPVILTPTSNEPSFIEEAFWGDVSVPFYMNRRASIPNDERVMKLIKQKSSWIARKIEQFEHIPESDRDDFLWDLIPEAGKKLIDLPGYLFGRVVDPLRRPLNENVTLFLGDIFFYLARRGTADNPGKITTQLLEKLIEAHNIKIETGEPLIVFSHSMGGQLVYDIISYYLPKISQIPGNEKLKDISIDFWCAAASQVGLFKEMKVFKQDDDGSTAQSKQDFLELDLGVATWKDEIEPIEQIDFPSQHLKIWWNLWDDSDYLSFTVEPFIKEVFDDLYDSGKSPAQSHTSHFDDPDFYKQFALLIQEAKSVNWDRQKFLQEVLSP</sequence>
<comment type="caution">
    <text evidence="1">The sequence shown here is derived from an EMBL/GenBank/DDBJ whole genome shotgun (WGS) entry which is preliminary data.</text>
</comment>
<keyword evidence="2" id="KW-1185">Reference proteome</keyword>